<dbReference type="Proteomes" id="UP000321933">
    <property type="component" value="Unassembled WGS sequence"/>
</dbReference>
<keyword evidence="9" id="KW-1185">Reference proteome</keyword>
<feature type="transmembrane region" description="Helical" evidence="7">
    <location>
        <begin position="131"/>
        <end position="147"/>
    </location>
</feature>
<dbReference type="PIRSF" id="PIRSF004810">
    <property type="entry name" value="ChrA"/>
    <property type="match status" value="1"/>
</dbReference>
<evidence type="ECO:0000256" key="2">
    <source>
        <dbReference type="ARBA" id="ARBA00005262"/>
    </source>
</evidence>
<protein>
    <submittedName>
        <fullName evidence="8">Chromate efflux transporter</fullName>
    </submittedName>
</protein>
<dbReference type="EMBL" id="VRYZ01000007">
    <property type="protein sequence ID" value="TXS90152.1"/>
    <property type="molecule type" value="Genomic_DNA"/>
</dbReference>
<dbReference type="PANTHER" id="PTHR33567:SF3">
    <property type="entry name" value="CHROMATE ION TRANSPORTER (EUROFUNG)"/>
    <property type="match status" value="1"/>
</dbReference>
<evidence type="ECO:0000256" key="3">
    <source>
        <dbReference type="ARBA" id="ARBA00022475"/>
    </source>
</evidence>
<sequence length="374" mass="39707">MWRFLLLGCVSFGGPAAHIGYFRRAFVERLQWLDERQFGDLLALCQFLPGPASSQLGFAIGRQRAGLAGALCAFIGFSLPSLVLMYLLAVWGADVMAGPLAGVAQGMKLLAVVVVADAVWQMGRMYCRRRVALLLALLATVVLLLSSRMWAQYLVLLSGAAVGGWLLCERKETAGTAADGRWQWPPLVCFAALFLLLPLVADQPLSTLFNAFFQAGSLVFGGGHVVLPLLQQGLAGSLPADDFLLGYAAAQAVPGPMFSLSAYLGALLNPQLPLAGALLAVAGIFLPGFLLLLGLQGRWATLSRRRRVAGAVAGVNAVVVGLLLAALYRPLWQSSIHSAVDVGLVLAGIAALWFWRLPLLLLVAAFALVGALLY</sequence>
<evidence type="ECO:0000256" key="6">
    <source>
        <dbReference type="ARBA" id="ARBA00023136"/>
    </source>
</evidence>
<feature type="transmembrane region" description="Helical" evidence="7">
    <location>
        <begin position="272"/>
        <end position="295"/>
    </location>
</feature>
<keyword evidence="3" id="KW-1003">Cell membrane</keyword>
<gene>
    <name evidence="8" type="primary">chrA</name>
    <name evidence="8" type="ORF">FVW59_15435</name>
</gene>
<comment type="subcellular location">
    <subcellularLocation>
        <location evidence="1">Cell membrane</location>
        <topology evidence="1">Multi-pass membrane protein</topology>
    </subcellularLocation>
</comment>
<dbReference type="GO" id="GO:0015109">
    <property type="term" value="F:chromate transmembrane transporter activity"/>
    <property type="evidence" value="ECO:0007669"/>
    <property type="project" value="InterPro"/>
</dbReference>
<feature type="transmembrane region" description="Helical" evidence="7">
    <location>
        <begin position="207"/>
        <end position="230"/>
    </location>
</feature>
<evidence type="ECO:0000256" key="4">
    <source>
        <dbReference type="ARBA" id="ARBA00022692"/>
    </source>
</evidence>
<keyword evidence="6 7" id="KW-0472">Membrane</keyword>
<keyword evidence="5 7" id="KW-1133">Transmembrane helix</keyword>
<organism evidence="8 9">
    <name type="scientific">Parahaliea aestuarii</name>
    <dbReference type="NCBI Taxonomy" id="1852021"/>
    <lineage>
        <taxon>Bacteria</taxon>
        <taxon>Pseudomonadati</taxon>
        <taxon>Pseudomonadota</taxon>
        <taxon>Gammaproteobacteria</taxon>
        <taxon>Cellvibrionales</taxon>
        <taxon>Halieaceae</taxon>
        <taxon>Parahaliea</taxon>
    </lineage>
</organism>
<proteinExistence type="inferred from homology"/>
<feature type="transmembrane region" description="Helical" evidence="7">
    <location>
        <begin position="307"/>
        <end position="328"/>
    </location>
</feature>
<comment type="caution">
    <text evidence="8">The sequence shown here is derived from an EMBL/GenBank/DDBJ whole genome shotgun (WGS) entry which is preliminary data.</text>
</comment>
<feature type="transmembrane region" description="Helical" evidence="7">
    <location>
        <begin position="348"/>
        <end position="373"/>
    </location>
</feature>
<dbReference type="NCBIfam" id="TIGR00937">
    <property type="entry name" value="2A51"/>
    <property type="match status" value="1"/>
</dbReference>
<name>A0A5C8ZRA1_9GAMM</name>
<dbReference type="InterPro" id="IPR003370">
    <property type="entry name" value="Chromate_transpt"/>
</dbReference>
<dbReference type="GO" id="GO:0005886">
    <property type="term" value="C:plasma membrane"/>
    <property type="evidence" value="ECO:0007669"/>
    <property type="project" value="UniProtKB-SubCell"/>
</dbReference>
<comment type="similarity">
    <text evidence="2">Belongs to the chromate ion transporter (CHR) (TC 2.A.51) family.</text>
</comment>
<dbReference type="PANTHER" id="PTHR33567">
    <property type="entry name" value="CHROMATE ION TRANSPORTER (EUROFUNG)"/>
    <property type="match status" value="1"/>
</dbReference>
<evidence type="ECO:0000256" key="7">
    <source>
        <dbReference type="SAM" id="Phobius"/>
    </source>
</evidence>
<feature type="transmembrane region" description="Helical" evidence="7">
    <location>
        <begin position="67"/>
        <end position="91"/>
    </location>
</feature>
<evidence type="ECO:0000313" key="9">
    <source>
        <dbReference type="Proteomes" id="UP000321933"/>
    </source>
</evidence>
<evidence type="ECO:0000313" key="8">
    <source>
        <dbReference type="EMBL" id="TXS90152.1"/>
    </source>
</evidence>
<dbReference type="OrthoDB" id="8969999at2"/>
<feature type="transmembrane region" description="Helical" evidence="7">
    <location>
        <begin position="182"/>
        <end position="201"/>
    </location>
</feature>
<feature type="transmembrane region" description="Helical" evidence="7">
    <location>
        <begin position="97"/>
        <end position="119"/>
    </location>
</feature>
<evidence type="ECO:0000256" key="1">
    <source>
        <dbReference type="ARBA" id="ARBA00004651"/>
    </source>
</evidence>
<reference evidence="8 9" key="1">
    <citation type="submission" date="2019-08" db="EMBL/GenBank/DDBJ databases">
        <title>Parahaliea maris sp. nov., isolated from the surface seawater.</title>
        <authorList>
            <person name="Liu Y."/>
        </authorList>
    </citation>
    <scope>NUCLEOTIDE SEQUENCE [LARGE SCALE GENOMIC DNA]</scope>
    <source>
        <strain evidence="8 9">S2-26</strain>
    </source>
</reference>
<dbReference type="InterPro" id="IPR014047">
    <property type="entry name" value="Chr_Tranpt_l_chain"/>
</dbReference>
<evidence type="ECO:0000256" key="5">
    <source>
        <dbReference type="ARBA" id="ARBA00022989"/>
    </source>
</evidence>
<dbReference type="Pfam" id="PF02417">
    <property type="entry name" value="Chromate_transp"/>
    <property type="match status" value="2"/>
</dbReference>
<keyword evidence="4 7" id="KW-0812">Transmembrane</keyword>
<accession>A0A5C8ZRA1</accession>
<dbReference type="AlphaFoldDB" id="A0A5C8ZRA1"/>